<dbReference type="Pfam" id="PF00144">
    <property type="entry name" value="Beta-lactamase"/>
    <property type="match status" value="1"/>
</dbReference>
<dbReference type="InterPro" id="IPR050491">
    <property type="entry name" value="AmpC-like"/>
</dbReference>
<dbReference type="PANTHER" id="PTHR46825:SF11">
    <property type="entry name" value="PENICILLIN-BINDING PROTEIN 4"/>
    <property type="match status" value="1"/>
</dbReference>
<keyword evidence="5" id="KW-1185">Reference proteome</keyword>
<dbReference type="InterPro" id="IPR012338">
    <property type="entry name" value="Beta-lactam/transpept-like"/>
</dbReference>
<keyword evidence="2" id="KW-0472">Membrane</keyword>
<proteinExistence type="predicted"/>
<dbReference type="SUPFAM" id="SSF56601">
    <property type="entry name" value="beta-lactamase/transpeptidase-like"/>
    <property type="match status" value="1"/>
</dbReference>
<evidence type="ECO:0000313" key="4">
    <source>
        <dbReference type="EMBL" id="GGI56959.1"/>
    </source>
</evidence>
<evidence type="ECO:0000313" key="5">
    <source>
        <dbReference type="Proteomes" id="UP000624701"/>
    </source>
</evidence>
<comment type="subcellular location">
    <subcellularLocation>
        <location evidence="1">Membrane</location>
    </subcellularLocation>
</comment>
<sequence>MKQLFFKLFALSFLCTVSCQNQENRKDKLIAQNNTENEQVKRIENYLSKLEEGGFSGSVLFAKGDEVLLNKGYGFSDKERKIANSSNTIFDIGSVTKQFTAAGILKLEMQGKLSVEDKVGKYFNNVPDDKKDITIHHLLTHSSGLLSGIGDDYDAITTDDFITKAFNLKLTFKPGDDYNYSNVGYSLLGMIIEKVSGKTYEEYLYSNLWKPAQMEQTGYTRPNFLSTDVAIGYNKKGNAQGKPNALPWDTDAPYWHLKANGGILSSAKDMYKWHQVLKTEKVLSKNAIEKYFKPYVKEGKAQSFYAYGWAIYKTSRGTTLAAHNGGNGIFFADFWRYLDDDMTIILLNNNSTPYSQIIASQIGALYILPDFQPQYPDNRMETEMDEEDVKMMVEKTIEVLNFNNQDKWKAFIQKNGSDNFINMAPMELHLKYFNKFHNKLKGGKLARLEINGEEIIAGVRTTNGMETLVVNLISNQNGQIKFDGMMVE</sequence>
<gene>
    <name evidence="4" type="ORF">GCM10011444_12680</name>
</gene>
<dbReference type="PANTHER" id="PTHR46825">
    <property type="entry name" value="D-ALANYL-D-ALANINE-CARBOXYPEPTIDASE/ENDOPEPTIDASE AMPH"/>
    <property type="match status" value="1"/>
</dbReference>
<dbReference type="InterPro" id="IPR001466">
    <property type="entry name" value="Beta-lactam-related"/>
</dbReference>
<reference evidence="5" key="1">
    <citation type="journal article" date="2019" name="Int. J. Syst. Evol. Microbiol.">
        <title>The Global Catalogue of Microorganisms (GCM) 10K type strain sequencing project: providing services to taxonomists for standard genome sequencing and annotation.</title>
        <authorList>
            <consortium name="The Broad Institute Genomics Platform"/>
            <consortium name="The Broad Institute Genome Sequencing Center for Infectious Disease"/>
            <person name="Wu L."/>
            <person name="Ma J."/>
        </authorList>
    </citation>
    <scope>NUCLEOTIDE SEQUENCE [LARGE SCALE GENOMIC DNA]</scope>
    <source>
        <strain evidence="5">CCM 8681</strain>
    </source>
</reference>
<dbReference type="RefSeq" id="WP_188373843.1">
    <property type="nucleotide sequence ID" value="NZ_BMDQ01000001.1"/>
</dbReference>
<name>A0ABQ2BWT6_9FLAO</name>
<protein>
    <recommendedName>
        <fullName evidence="3">Beta-lactamase-related domain-containing protein</fullName>
    </recommendedName>
</protein>
<organism evidence="4 5">
    <name type="scientific">Winogradskyella haliclonae</name>
    <dbReference type="NCBI Taxonomy" id="2048558"/>
    <lineage>
        <taxon>Bacteria</taxon>
        <taxon>Pseudomonadati</taxon>
        <taxon>Bacteroidota</taxon>
        <taxon>Flavobacteriia</taxon>
        <taxon>Flavobacteriales</taxon>
        <taxon>Flavobacteriaceae</taxon>
        <taxon>Winogradskyella</taxon>
    </lineage>
</organism>
<dbReference type="EMBL" id="BMDQ01000001">
    <property type="protein sequence ID" value="GGI56959.1"/>
    <property type="molecule type" value="Genomic_DNA"/>
</dbReference>
<accession>A0ABQ2BWT6</accession>
<comment type="caution">
    <text evidence="4">The sequence shown here is derived from an EMBL/GenBank/DDBJ whole genome shotgun (WGS) entry which is preliminary data.</text>
</comment>
<evidence type="ECO:0000256" key="1">
    <source>
        <dbReference type="ARBA" id="ARBA00004370"/>
    </source>
</evidence>
<dbReference type="Proteomes" id="UP000624701">
    <property type="component" value="Unassembled WGS sequence"/>
</dbReference>
<feature type="domain" description="Beta-lactamase-related" evidence="3">
    <location>
        <begin position="56"/>
        <end position="353"/>
    </location>
</feature>
<evidence type="ECO:0000259" key="3">
    <source>
        <dbReference type="Pfam" id="PF00144"/>
    </source>
</evidence>
<evidence type="ECO:0000256" key="2">
    <source>
        <dbReference type="ARBA" id="ARBA00023136"/>
    </source>
</evidence>
<dbReference type="Gene3D" id="3.40.710.10">
    <property type="entry name" value="DD-peptidase/beta-lactamase superfamily"/>
    <property type="match status" value="1"/>
</dbReference>